<reference evidence="2 3" key="1">
    <citation type="journal article" date="2023" name="PLoS ONE">
        <title>Cytospora paraplurivora sp. nov. isolated from orchards with fruit tree decline syndrome in Ontario, Canada.</title>
        <authorList>
            <person name="Ilyukhin E."/>
            <person name="Nguyen H.D.T."/>
            <person name="Castle A.J."/>
            <person name="Ellouze W."/>
        </authorList>
    </citation>
    <scope>NUCLEOTIDE SEQUENCE [LARGE SCALE GENOMIC DNA]</scope>
    <source>
        <strain evidence="2 3">FDS-564</strain>
    </source>
</reference>
<comment type="caution">
    <text evidence="2">The sequence shown here is derived from an EMBL/GenBank/DDBJ whole genome shotgun (WGS) entry which is preliminary data.</text>
</comment>
<evidence type="ECO:0000256" key="1">
    <source>
        <dbReference type="SAM" id="Phobius"/>
    </source>
</evidence>
<name>A0AAN9U720_9PEZI</name>
<keyword evidence="1" id="KW-0812">Transmembrane</keyword>
<keyword evidence="1" id="KW-0472">Membrane</keyword>
<proteinExistence type="predicted"/>
<evidence type="ECO:0000313" key="3">
    <source>
        <dbReference type="Proteomes" id="UP001320245"/>
    </source>
</evidence>
<evidence type="ECO:0000313" key="2">
    <source>
        <dbReference type="EMBL" id="KAK7739749.1"/>
    </source>
</evidence>
<gene>
    <name evidence="2" type="ORF">SLS53_005719</name>
</gene>
<dbReference type="Proteomes" id="UP001320245">
    <property type="component" value="Unassembled WGS sequence"/>
</dbReference>
<accession>A0AAN9U720</accession>
<dbReference type="EMBL" id="JAJSPL020000022">
    <property type="protein sequence ID" value="KAK7739749.1"/>
    <property type="molecule type" value="Genomic_DNA"/>
</dbReference>
<organism evidence="2 3">
    <name type="scientific">Cytospora paraplurivora</name>
    <dbReference type="NCBI Taxonomy" id="2898453"/>
    <lineage>
        <taxon>Eukaryota</taxon>
        <taxon>Fungi</taxon>
        <taxon>Dikarya</taxon>
        <taxon>Ascomycota</taxon>
        <taxon>Pezizomycotina</taxon>
        <taxon>Sordariomycetes</taxon>
        <taxon>Sordariomycetidae</taxon>
        <taxon>Diaporthales</taxon>
        <taxon>Cytosporaceae</taxon>
        <taxon>Cytospora</taxon>
    </lineage>
</organism>
<keyword evidence="1" id="KW-1133">Transmembrane helix</keyword>
<protein>
    <submittedName>
        <fullName evidence="2">Uncharacterized protein</fullName>
    </submittedName>
</protein>
<dbReference type="AlphaFoldDB" id="A0AAN9U720"/>
<sequence length="196" mass="21080">MSLYTSPAAVHTIHIYPTSPTMSLAAFRKHAEHDELAQLAESHFKNDLTADDREVLKGAAKTISWQASAGSILGLGLGVFLAYRARTLRKGIFNEFKSADQPKQLTFASGKTVDLPDVSSKLAPSSLGDFAAYFFLGVGGLFLGGETGFLTGSSVAASRVRADAERRKRVDGAYRAFKVDALRQQADAIEKGAPVW</sequence>
<keyword evidence="3" id="KW-1185">Reference proteome</keyword>
<feature type="transmembrane region" description="Helical" evidence="1">
    <location>
        <begin position="63"/>
        <end position="83"/>
    </location>
</feature>